<reference evidence="1" key="1">
    <citation type="submission" date="2023-01" db="EMBL/GenBank/DDBJ databases">
        <title>Exophiala dermititidis isolated from Cystic Fibrosis Patient.</title>
        <authorList>
            <person name="Kurbessoian T."/>
            <person name="Crocker A."/>
            <person name="Murante D."/>
            <person name="Hogan D.A."/>
            <person name="Stajich J.E."/>
        </authorList>
    </citation>
    <scope>NUCLEOTIDE SEQUENCE</scope>
    <source>
        <strain evidence="1">Ex8</strain>
    </source>
</reference>
<sequence>MVCPKMAQSHFPVNNAAIAGQARRETAVVSHGVSGEAVLAKAPEAQERVPEAVCVPATEAKRVLVT</sequence>
<name>A0AAN6IS51_EXODE</name>
<protein>
    <submittedName>
        <fullName evidence="1">Uncharacterized protein</fullName>
    </submittedName>
</protein>
<comment type="caution">
    <text evidence="1">The sequence shown here is derived from an EMBL/GenBank/DDBJ whole genome shotgun (WGS) entry which is preliminary data.</text>
</comment>
<dbReference type="Proteomes" id="UP001161757">
    <property type="component" value="Unassembled WGS sequence"/>
</dbReference>
<accession>A0AAN6IS51</accession>
<dbReference type="EMBL" id="JAJGCB010000014">
    <property type="protein sequence ID" value="KAJ8989369.1"/>
    <property type="molecule type" value="Genomic_DNA"/>
</dbReference>
<evidence type="ECO:0000313" key="2">
    <source>
        <dbReference type="Proteomes" id="UP001161757"/>
    </source>
</evidence>
<gene>
    <name evidence="1" type="ORF">HRR80_006608</name>
</gene>
<dbReference type="AlphaFoldDB" id="A0AAN6IS51"/>
<evidence type="ECO:0000313" key="1">
    <source>
        <dbReference type="EMBL" id="KAJ8989369.1"/>
    </source>
</evidence>
<organism evidence="1 2">
    <name type="scientific">Exophiala dermatitidis</name>
    <name type="common">Black yeast-like fungus</name>
    <name type="synonym">Wangiella dermatitidis</name>
    <dbReference type="NCBI Taxonomy" id="5970"/>
    <lineage>
        <taxon>Eukaryota</taxon>
        <taxon>Fungi</taxon>
        <taxon>Dikarya</taxon>
        <taxon>Ascomycota</taxon>
        <taxon>Pezizomycotina</taxon>
        <taxon>Eurotiomycetes</taxon>
        <taxon>Chaetothyriomycetidae</taxon>
        <taxon>Chaetothyriales</taxon>
        <taxon>Herpotrichiellaceae</taxon>
        <taxon>Exophiala</taxon>
    </lineage>
</organism>
<proteinExistence type="predicted"/>